<evidence type="ECO:0000313" key="1">
    <source>
        <dbReference type="EMBL" id="MEN2787550.1"/>
    </source>
</evidence>
<proteinExistence type="predicted"/>
<dbReference type="EMBL" id="JBDIMF010000006">
    <property type="protein sequence ID" value="MEN2787550.1"/>
    <property type="molecule type" value="Genomic_DNA"/>
</dbReference>
<reference evidence="1 2" key="1">
    <citation type="submission" date="2024-05" db="EMBL/GenBank/DDBJ databases">
        <authorList>
            <person name="Liu Q."/>
            <person name="Xin Y.-H."/>
        </authorList>
    </citation>
    <scope>NUCLEOTIDE SEQUENCE [LARGE SCALE GENOMIC DNA]</scope>
    <source>
        <strain evidence="1 2">CGMCC 1.15349</strain>
    </source>
</reference>
<accession>A0ABU9XVI1</accession>
<gene>
    <name evidence="1" type="ORF">ABC969_14115</name>
</gene>
<protein>
    <submittedName>
        <fullName evidence="1">Uncharacterized protein</fullName>
    </submittedName>
</protein>
<sequence>MNADIAQGLVARCLVDAEFFDRCEAQQRARQPEASPKYLQLAKVARFRGFITRIKHTQLRKVVPGTLRLLGLYRLDISLFTAMAPDFQKARMMGSMPIDAMLLRLETAVNARLATFPQHVRAPVEAVLRHEMRLFRMARSNPTSVTSQPRLSHDVAIERYMLDVLALSERLAQNGFEVPDIVLEPRDFLYRRVSTGIYCAPLDAFSAYVLSRMDGVTPVAELARDVMAALGHEAAGAVDDLVADAMARGLVMAATARDLA</sequence>
<dbReference type="Proteomes" id="UP001404104">
    <property type="component" value="Unassembled WGS sequence"/>
</dbReference>
<name>A0ABU9XVI1_9SPHN</name>
<dbReference type="RefSeq" id="WP_345865756.1">
    <property type="nucleotide sequence ID" value="NZ_JBDIMF010000006.1"/>
</dbReference>
<organism evidence="1 2">
    <name type="scientific">Sphingomonas qilianensis</name>
    <dbReference type="NCBI Taxonomy" id="1736690"/>
    <lineage>
        <taxon>Bacteria</taxon>
        <taxon>Pseudomonadati</taxon>
        <taxon>Pseudomonadota</taxon>
        <taxon>Alphaproteobacteria</taxon>
        <taxon>Sphingomonadales</taxon>
        <taxon>Sphingomonadaceae</taxon>
        <taxon>Sphingomonas</taxon>
    </lineage>
</organism>
<comment type="caution">
    <text evidence="1">The sequence shown here is derived from an EMBL/GenBank/DDBJ whole genome shotgun (WGS) entry which is preliminary data.</text>
</comment>
<evidence type="ECO:0000313" key="2">
    <source>
        <dbReference type="Proteomes" id="UP001404104"/>
    </source>
</evidence>
<keyword evidence="2" id="KW-1185">Reference proteome</keyword>